<feature type="domain" description="PhoD-like phosphatase metallophosphatase" evidence="1">
    <location>
        <begin position="172"/>
        <end position="346"/>
    </location>
</feature>
<dbReference type="RefSeq" id="WP_319687048.1">
    <property type="nucleotide sequence ID" value="NZ_JARAWI010000023.1"/>
</dbReference>
<dbReference type="EMBL" id="JARAWJ010000045">
    <property type="protein sequence ID" value="MDX3043025.1"/>
    <property type="molecule type" value="Genomic_DNA"/>
</dbReference>
<dbReference type="Proteomes" id="UP001282474">
    <property type="component" value="Unassembled WGS sequence"/>
</dbReference>
<evidence type="ECO:0000313" key="3">
    <source>
        <dbReference type="Proteomes" id="UP001282474"/>
    </source>
</evidence>
<name>A0ABU4N395_9ACTN</name>
<evidence type="ECO:0000313" key="2">
    <source>
        <dbReference type="EMBL" id="MDX3043025.1"/>
    </source>
</evidence>
<accession>A0ABU4N395</accession>
<dbReference type="SUPFAM" id="SSF56300">
    <property type="entry name" value="Metallo-dependent phosphatases"/>
    <property type="match status" value="1"/>
</dbReference>
<dbReference type="InterPro" id="IPR029052">
    <property type="entry name" value="Metallo-depent_PP-like"/>
</dbReference>
<organism evidence="2 3">
    <name type="scientific">Streptomyces caniscabiei</name>
    <dbReference type="NCBI Taxonomy" id="2746961"/>
    <lineage>
        <taxon>Bacteria</taxon>
        <taxon>Bacillati</taxon>
        <taxon>Actinomycetota</taxon>
        <taxon>Actinomycetes</taxon>
        <taxon>Kitasatosporales</taxon>
        <taxon>Streptomycetaceae</taxon>
        <taxon>Streptomyces</taxon>
    </lineage>
</organism>
<comment type="caution">
    <text evidence="2">The sequence shown here is derived from an EMBL/GenBank/DDBJ whole genome shotgun (WGS) entry which is preliminary data.</text>
</comment>
<reference evidence="2 3" key="1">
    <citation type="journal article" date="2023" name="Microb. Genom.">
        <title>Mesoterricola silvestris gen. nov., sp. nov., Mesoterricola sediminis sp. nov., Geothrix oryzae sp. nov., Geothrix edaphica sp. nov., Geothrix rubra sp. nov., and Geothrix limicola sp. nov., six novel members of Acidobacteriota isolated from soils.</title>
        <authorList>
            <person name="Weisberg A.J."/>
            <person name="Pearce E."/>
            <person name="Kramer C.G."/>
            <person name="Chang J.H."/>
            <person name="Clarke C.R."/>
        </authorList>
    </citation>
    <scope>NUCLEOTIDE SEQUENCE [LARGE SCALE GENOMIC DNA]</scope>
    <source>
        <strain evidence="2 3">NE20-4-1</strain>
    </source>
</reference>
<sequence>MVFDVAWVWTGATTDTTAQVKVRLVATGGPSSLLVADNEAMTGAITLGPVAPSAEGMIVWNLTGLDADTQYWVVVNDGALNNNFKATFRTHPVPAGERASYIFGAAGDAGLTGDGYDGYITGAVSDSPVFDTMRTQAAAEQWLWFSHLGDLHYKNISTNTPASFRTAYFENMNYGAVTNSAARQGSFFRSLASTYVWDDHDFGANNSNRTSASNAAANLVYREAVPSYAIPVTTGIYQSWMVGRVLYIASDVRSARDPNSDPTTPTKTLLGSTQKAWMENLLSTARDDGAEALVWQTPSRWVGGEDTWSDFLYERAEMVTMFGDLGWLDRMILMTADMHALSICSGPRNPHGKFPMFMFAGMDAGAWSTSETDYDIGSVSGRRQYGTMRVTDNGHTIALTGTGYRDGTVMMSHTAYLQASSRVFALDYAAGHISDPFEPTDDDQKLRNEITARRTDGGEYTYSKLEGPQNVNDPADDADGVGVYDEGIEVNVATDAQLPDQAAWRVHLSTVDEDRYPMVRVDLAANPDLAEDLTGLTLGDRVTIANPPDWLAPGTIELIAEGGTEPIGHPNDWDMRLNASPGTPWLVAQTAASAATAGPDQPNRGDTSGSHLVNAVDADDTELLVHTPAEGIFDRVPWIISSGLADAPNLKAAQFPFDLKLGGETVRATAIQPFGYDSFTRSVGAGSWGTSDGGQSWTLVAGTATDRSVDGTRGLVALPSTPATIRLQTLPGSIADCEIRARLSVSAVATGDSIVPGILMRYTGTNDFYRARIHFGLSGALSVSVTQGSTQIGSTVALPHTYTAGAEFEIRARLIGHRILARVWRTGTIEPPAWHCDQTVTSSPIATGQIGCTASAFSGNTNVSPVCRFDQFEVITPQRATVTRSINTIEKAHAADTPVSLARPAPVAL</sequence>
<evidence type="ECO:0000259" key="1">
    <source>
        <dbReference type="Pfam" id="PF09423"/>
    </source>
</evidence>
<dbReference type="InterPro" id="IPR018946">
    <property type="entry name" value="PhoD-like_MPP"/>
</dbReference>
<proteinExistence type="predicted"/>
<dbReference type="PANTHER" id="PTHR33987:SF1">
    <property type="entry name" value="CALCINEURIN-LIKE METALLO-PHOSPHOESTERASE SUPERFAMILY PROTEIN"/>
    <property type="match status" value="1"/>
</dbReference>
<dbReference type="Pfam" id="PF09423">
    <property type="entry name" value="PhoD"/>
    <property type="match status" value="1"/>
</dbReference>
<gene>
    <name evidence="2" type="ORF">PV383_38480</name>
</gene>
<dbReference type="InterPro" id="IPR038607">
    <property type="entry name" value="PhoD-like_sf"/>
</dbReference>
<keyword evidence="3" id="KW-1185">Reference proteome</keyword>
<protein>
    <submittedName>
        <fullName evidence="2">Alkaline phosphatase D family protein</fullName>
    </submittedName>
</protein>
<dbReference type="PANTHER" id="PTHR33987">
    <property type="entry name" value="CALCINEURIN-LIKE METALLO-PHOSPHOESTERASE SUPERFAMILY PROTEIN"/>
    <property type="match status" value="1"/>
</dbReference>
<dbReference type="Gene3D" id="3.60.21.70">
    <property type="entry name" value="PhoD-like phosphatase"/>
    <property type="match status" value="1"/>
</dbReference>